<dbReference type="PANTHER" id="PTHR43646:SF2">
    <property type="entry name" value="GLYCOSYLTRANSFERASE 2-LIKE DOMAIN-CONTAINING PROTEIN"/>
    <property type="match status" value="1"/>
</dbReference>
<accession>A0A1Y6CVT7</accession>
<evidence type="ECO:0000256" key="5">
    <source>
        <dbReference type="ARBA" id="ARBA00023136"/>
    </source>
</evidence>
<comment type="subcellular location">
    <subcellularLocation>
        <location evidence="1">Cell membrane</location>
    </subcellularLocation>
</comment>
<dbReference type="EMBL" id="FWZT01000042">
    <property type="protein sequence ID" value="SMF82548.1"/>
    <property type="molecule type" value="Genomic_DNA"/>
</dbReference>
<dbReference type="STRING" id="1513793.SAMN06296036_1428"/>
<keyword evidence="8" id="KW-1185">Reference proteome</keyword>
<evidence type="ECO:0000256" key="1">
    <source>
        <dbReference type="ARBA" id="ARBA00004236"/>
    </source>
</evidence>
<sequence length="230" mass="26142">MKLSIVIPVAPGDRSWTSLQEHLKPDASCEIILATADCAGDEDRRLYAEAQKSRWRLVSSAKGRAQQLNRGARAAIGQTLWFLHGDSKLDAESLKKVFEKTQNPLDGLYFLDLKFDRDQLWQMMVNEIGVYVRSHFLKIPFGDQGFLIDRKKFLGLGGFDESAAFGEDHLFVWKCHHQGIAVKPLGANIQTSSRKYEKQGWLKTTLNHLYLTGKQAKPELLELAKNQWKV</sequence>
<evidence type="ECO:0000256" key="3">
    <source>
        <dbReference type="ARBA" id="ARBA00022676"/>
    </source>
</evidence>
<gene>
    <name evidence="7" type="ORF">SAMN06296036_1428</name>
</gene>
<dbReference type="RefSeq" id="WP_132326147.1">
    <property type="nucleotide sequence ID" value="NZ_FWZT01000042.1"/>
</dbReference>
<name>A0A1Y6CVT7_9BACT</name>
<keyword evidence="5" id="KW-0472">Membrane</keyword>
<dbReference type="OrthoDB" id="5291101at2"/>
<evidence type="ECO:0000313" key="7">
    <source>
        <dbReference type="EMBL" id="SMF82548.1"/>
    </source>
</evidence>
<organism evidence="7 8">
    <name type="scientific">Pseudobacteriovorax antillogorgiicola</name>
    <dbReference type="NCBI Taxonomy" id="1513793"/>
    <lineage>
        <taxon>Bacteria</taxon>
        <taxon>Pseudomonadati</taxon>
        <taxon>Bdellovibrionota</taxon>
        <taxon>Oligoflexia</taxon>
        <taxon>Oligoflexales</taxon>
        <taxon>Pseudobacteriovoracaceae</taxon>
        <taxon>Pseudobacteriovorax</taxon>
    </lineage>
</organism>
<evidence type="ECO:0000313" key="8">
    <source>
        <dbReference type="Proteomes" id="UP000192907"/>
    </source>
</evidence>
<dbReference type="InterPro" id="IPR001173">
    <property type="entry name" value="Glyco_trans_2-like"/>
</dbReference>
<dbReference type="AlphaFoldDB" id="A0A1Y6CVT7"/>
<protein>
    <recommendedName>
        <fullName evidence="6">Glycosyltransferase 2-like domain-containing protein</fullName>
    </recommendedName>
</protein>
<dbReference type="GO" id="GO:0005886">
    <property type="term" value="C:plasma membrane"/>
    <property type="evidence" value="ECO:0007669"/>
    <property type="project" value="UniProtKB-SubCell"/>
</dbReference>
<feature type="domain" description="Glycosyltransferase 2-like" evidence="6">
    <location>
        <begin position="17"/>
        <end position="107"/>
    </location>
</feature>
<proteinExistence type="predicted"/>
<evidence type="ECO:0000259" key="6">
    <source>
        <dbReference type="Pfam" id="PF00535"/>
    </source>
</evidence>
<keyword evidence="3" id="KW-0328">Glycosyltransferase</keyword>
<dbReference type="GO" id="GO:0016757">
    <property type="term" value="F:glycosyltransferase activity"/>
    <property type="evidence" value="ECO:0007669"/>
    <property type="project" value="UniProtKB-KW"/>
</dbReference>
<keyword evidence="2" id="KW-1003">Cell membrane</keyword>
<reference evidence="8" key="1">
    <citation type="submission" date="2017-04" db="EMBL/GenBank/DDBJ databases">
        <authorList>
            <person name="Varghese N."/>
            <person name="Submissions S."/>
        </authorList>
    </citation>
    <scope>NUCLEOTIDE SEQUENCE [LARGE SCALE GENOMIC DNA]</scope>
    <source>
        <strain evidence="8">RKEM611</strain>
    </source>
</reference>
<dbReference type="Pfam" id="PF00535">
    <property type="entry name" value="Glycos_transf_2"/>
    <property type="match status" value="1"/>
</dbReference>
<dbReference type="SUPFAM" id="SSF53448">
    <property type="entry name" value="Nucleotide-diphospho-sugar transferases"/>
    <property type="match status" value="1"/>
</dbReference>
<dbReference type="InterPro" id="IPR029044">
    <property type="entry name" value="Nucleotide-diphossugar_trans"/>
</dbReference>
<dbReference type="PANTHER" id="PTHR43646">
    <property type="entry name" value="GLYCOSYLTRANSFERASE"/>
    <property type="match status" value="1"/>
</dbReference>
<evidence type="ECO:0000256" key="4">
    <source>
        <dbReference type="ARBA" id="ARBA00022679"/>
    </source>
</evidence>
<evidence type="ECO:0000256" key="2">
    <source>
        <dbReference type="ARBA" id="ARBA00022475"/>
    </source>
</evidence>
<dbReference type="Gene3D" id="3.90.550.10">
    <property type="entry name" value="Spore Coat Polysaccharide Biosynthesis Protein SpsA, Chain A"/>
    <property type="match status" value="1"/>
</dbReference>
<keyword evidence="4" id="KW-0808">Transferase</keyword>
<dbReference type="Proteomes" id="UP000192907">
    <property type="component" value="Unassembled WGS sequence"/>
</dbReference>